<dbReference type="RefSeq" id="WP_150040662.1">
    <property type="nucleotide sequence ID" value="NZ_OW485601.1"/>
</dbReference>
<dbReference type="Proteomes" id="UP000325255">
    <property type="component" value="Unassembled WGS sequence"/>
</dbReference>
<evidence type="ECO:0000313" key="1">
    <source>
        <dbReference type="EMBL" id="KAA5612290.1"/>
    </source>
</evidence>
<protein>
    <submittedName>
        <fullName evidence="1">Uncharacterized protein</fullName>
    </submittedName>
</protein>
<proteinExistence type="predicted"/>
<name>A0A5M6IVF3_9PROT</name>
<keyword evidence="2" id="KW-1185">Reference proteome</keyword>
<evidence type="ECO:0000313" key="2">
    <source>
        <dbReference type="Proteomes" id="UP000325255"/>
    </source>
</evidence>
<organism evidence="1 2">
    <name type="scientific">Rhodovastum atsumiense</name>
    <dbReference type="NCBI Taxonomy" id="504468"/>
    <lineage>
        <taxon>Bacteria</taxon>
        <taxon>Pseudomonadati</taxon>
        <taxon>Pseudomonadota</taxon>
        <taxon>Alphaproteobacteria</taxon>
        <taxon>Acetobacterales</taxon>
        <taxon>Acetobacteraceae</taxon>
        <taxon>Rhodovastum</taxon>
    </lineage>
</organism>
<reference evidence="1 2" key="1">
    <citation type="submission" date="2019-09" db="EMBL/GenBank/DDBJ databases">
        <title>Genome sequence of Rhodovastum atsumiense, a diverse member of the Acetobacteraceae family of non-sulfur purple photosynthetic bacteria.</title>
        <authorList>
            <person name="Meyer T."/>
            <person name="Kyndt J."/>
        </authorList>
    </citation>
    <scope>NUCLEOTIDE SEQUENCE [LARGE SCALE GENOMIC DNA]</scope>
    <source>
        <strain evidence="1 2">DSM 21279</strain>
    </source>
</reference>
<comment type="caution">
    <text evidence="1">The sequence shown here is derived from an EMBL/GenBank/DDBJ whole genome shotgun (WGS) entry which is preliminary data.</text>
</comment>
<accession>A0A5M6IVF3</accession>
<dbReference type="EMBL" id="VWPK01000013">
    <property type="protein sequence ID" value="KAA5612290.1"/>
    <property type="molecule type" value="Genomic_DNA"/>
</dbReference>
<dbReference type="AlphaFoldDB" id="A0A5M6IVF3"/>
<gene>
    <name evidence="1" type="ORF">F1189_10330</name>
</gene>
<sequence>MALTDALKARPIREIEGAISEAIKRILEVELECKISSLEFSWQFGLDSVLLSLNLSEPPPTLFEDME</sequence>